<dbReference type="InterPro" id="IPR007730">
    <property type="entry name" value="SPOR-like_dom"/>
</dbReference>
<keyword evidence="3" id="KW-1185">Reference proteome</keyword>
<name>A0ABQ6GYF4_9GAMM</name>
<dbReference type="Proteomes" id="UP001157186">
    <property type="component" value="Unassembled WGS sequence"/>
</dbReference>
<organism evidence="2 3">
    <name type="scientific">Thalassotalea insulae</name>
    <dbReference type="NCBI Taxonomy" id="2056778"/>
    <lineage>
        <taxon>Bacteria</taxon>
        <taxon>Pseudomonadati</taxon>
        <taxon>Pseudomonadota</taxon>
        <taxon>Gammaproteobacteria</taxon>
        <taxon>Alteromonadales</taxon>
        <taxon>Colwelliaceae</taxon>
        <taxon>Thalassotalea</taxon>
    </lineage>
</organism>
<dbReference type="EMBL" id="BSST01000001">
    <property type="protein sequence ID" value="GLX80359.1"/>
    <property type="molecule type" value="Genomic_DNA"/>
</dbReference>
<dbReference type="InterPro" id="IPR036680">
    <property type="entry name" value="SPOR-like_sf"/>
</dbReference>
<proteinExistence type="predicted"/>
<dbReference type="RefSeq" id="WP_284246340.1">
    <property type="nucleotide sequence ID" value="NZ_BSST01000001.1"/>
</dbReference>
<comment type="caution">
    <text evidence="2">The sequence shown here is derived from an EMBL/GenBank/DDBJ whole genome shotgun (WGS) entry which is preliminary data.</text>
</comment>
<feature type="domain" description="SPOR" evidence="1">
    <location>
        <begin position="60"/>
        <end position="141"/>
    </location>
</feature>
<dbReference type="Pfam" id="PF05036">
    <property type="entry name" value="SPOR"/>
    <property type="match status" value="1"/>
</dbReference>
<dbReference type="Gene3D" id="3.30.70.1070">
    <property type="entry name" value="Sporulation related repeat"/>
    <property type="match status" value="1"/>
</dbReference>
<accession>A0ABQ6GYF4</accession>
<evidence type="ECO:0000259" key="1">
    <source>
        <dbReference type="PROSITE" id="PS51724"/>
    </source>
</evidence>
<dbReference type="SUPFAM" id="SSF110997">
    <property type="entry name" value="Sporulation related repeat"/>
    <property type="match status" value="1"/>
</dbReference>
<evidence type="ECO:0000313" key="3">
    <source>
        <dbReference type="Proteomes" id="UP001157186"/>
    </source>
</evidence>
<evidence type="ECO:0000313" key="2">
    <source>
        <dbReference type="EMBL" id="GLX80359.1"/>
    </source>
</evidence>
<protein>
    <recommendedName>
        <fullName evidence="1">SPOR domain-containing protein</fullName>
    </recommendedName>
</protein>
<sequence>MLKFLIFFLALIAIGIGLTLSLPKYKVESGNPAAKHQYTMDVDTLKTPLPMSRYFLRGPTPPDALFALRLGLYSKVQQATQYAESLSLDTPVIVVKAMDTHRDWYMVFLGPFDTIEAAEEKKDGLQKRQISATLMIWPPKPEKDE</sequence>
<reference evidence="2 3" key="1">
    <citation type="submission" date="2023-03" db="EMBL/GenBank/DDBJ databases">
        <title>Draft genome sequence of Thalassotalea insulae KCTC 62186T.</title>
        <authorList>
            <person name="Sawabe T."/>
        </authorList>
    </citation>
    <scope>NUCLEOTIDE SEQUENCE [LARGE SCALE GENOMIC DNA]</scope>
    <source>
        <strain evidence="2 3">KCTC 62186</strain>
    </source>
</reference>
<gene>
    <name evidence="2" type="ORF">tinsulaeT_36990</name>
</gene>
<dbReference type="PROSITE" id="PS51724">
    <property type="entry name" value="SPOR"/>
    <property type="match status" value="1"/>
</dbReference>